<evidence type="ECO:0000313" key="2">
    <source>
        <dbReference type="EMBL" id="SER62554.1"/>
    </source>
</evidence>
<evidence type="ECO:0000256" key="1">
    <source>
        <dbReference type="SAM" id="Phobius"/>
    </source>
</evidence>
<protein>
    <submittedName>
        <fullName evidence="2">Uncharacterized protein</fullName>
    </submittedName>
</protein>
<keyword evidence="1" id="KW-0812">Transmembrane</keyword>
<evidence type="ECO:0000313" key="3">
    <source>
        <dbReference type="Proteomes" id="UP000199647"/>
    </source>
</evidence>
<dbReference type="Proteomes" id="UP000199647">
    <property type="component" value="Unassembled WGS sequence"/>
</dbReference>
<proteinExistence type="predicted"/>
<gene>
    <name evidence="2" type="ORF">SAMN05216548_1324</name>
</gene>
<dbReference type="STRING" id="1855383.SAMN05216548_1324"/>
<feature type="transmembrane region" description="Helical" evidence="1">
    <location>
        <begin position="58"/>
        <end position="75"/>
    </location>
</feature>
<organism evidence="2 3">
    <name type="scientific">Faunimonas pinastri</name>
    <dbReference type="NCBI Taxonomy" id="1855383"/>
    <lineage>
        <taxon>Bacteria</taxon>
        <taxon>Pseudomonadati</taxon>
        <taxon>Pseudomonadota</taxon>
        <taxon>Alphaproteobacteria</taxon>
        <taxon>Hyphomicrobiales</taxon>
        <taxon>Afifellaceae</taxon>
        <taxon>Faunimonas</taxon>
    </lineage>
</organism>
<keyword evidence="3" id="KW-1185">Reference proteome</keyword>
<sequence>MIIFRMVTSLRAHFRVRSTEWLLAGLLANFGRVLLDPHPTFEGASYAELARFATEDHWGWACLVAGGLRLGALFVNGSLYPSYWARAGMAFVSCFFWAEISLGFFTVGTVPTGLAIYPLLLLAEVYNVGCAFKDAGQAGYLRAARKAGTGGSGRW</sequence>
<dbReference type="RefSeq" id="WP_143062080.1">
    <property type="nucleotide sequence ID" value="NZ_FOFG01000032.1"/>
</dbReference>
<reference evidence="2 3" key="1">
    <citation type="submission" date="2016-10" db="EMBL/GenBank/DDBJ databases">
        <authorList>
            <person name="de Groot N.N."/>
        </authorList>
    </citation>
    <scope>NUCLEOTIDE SEQUENCE [LARGE SCALE GENOMIC DNA]</scope>
    <source>
        <strain evidence="2 3">A52C2</strain>
    </source>
</reference>
<dbReference type="AlphaFoldDB" id="A0A1H9QQ34"/>
<dbReference type="EMBL" id="FOFG01000032">
    <property type="protein sequence ID" value="SER62554.1"/>
    <property type="molecule type" value="Genomic_DNA"/>
</dbReference>
<keyword evidence="1" id="KW-0472">Membrane</keyword>
<name>A0A1H9QQ34_9HYPH</name>
<keyword evidence="1" id="KW-1133">Transmembrane helix</keyword>
<dbReference type="OrthoDB" id="7502269at2"/>
<accession>A0A1H9QQ34</accession>